<accession>A0A8J8Y7K0</accession>
<gene>
    <name evidence="3" type="ORF">OsJ_33244</name>
</gene>
<dbReference type="Proteomes" id="UP000007752">
    <property type="component" value="Chromosome 11"/>
</dbReference>
<protein>
    <submittedName>
        <fullName evidence="3">Uncharacterized protein</fullName>
    </submittedName>
</protein>
<reference evidence="3" key="6">
    <citation type="submission" date="2008-12" db="EMBL/GenBank/DDBJ databases">
        <title>Improved gene annotation of the rice (Oryza sativa) genomes.</title>
        <authorList>
            <person name="Wang J."/>
            <person name="Li R."/>
            <person name="Fan W."/>
            <person name="Huang Q."/>
            <person name="Zhang J."/>
            <person name="Zhou Y."/>
            <person name="Hu Y."/>
            <person name="Zi S."/>
            <person name="Li J."/>
            <person name="Ni P."/>
            <person name="Zheng H."/>
            <person name="Zhang Y."/>
            <person name="Zhao M."/>
            <person name="Hao Q."/>
            <person name="McDermott J."/>
            <person name="Samudrala R."/>
            <person name="Kristiansen K."/>
            <person name="Wong G.K.-S."/>
        </authorList>
    </citation>
    <scope>NUCLEOTIDE SEQUENCE</scope>
</reference>
<reference evidence="2" key="3">
    <citation type="submission" date="2005-04" db="EMBL/GenBank/DDBJ databases">
        <authorList>
            <person name="Buell R."/>
        </authorList>
    </citation>
    <scope>NUCLEOTIDE SEQUENCE</scope>
</reference>
<evidence type="ECO:0000256" key="1">
    <source>
        <dbReference type="SAM" id="MobiDB-lite"/>
    </source>
</evidence>
<organism evidence="3">
    <name type="scientific">Oryza sativa subsp. japonica</name>
    <name type="common">Rice</name>
    <dbReference type="NCBI Taxonomy" id="39947"/>
    <lineage>
        <taxon>Eukaryota</taxon>
        <taxon>Viridiplantae</taxon>
        <taxon>Streptophyta</taxon>
        <taxon>Embryophyta</taxon>
        <taxon>Tracheophyta</taxon>
        <taxon>Spermatophyta</taxon>
        <taxon>Magnoliopsida</taxon>
        <taxon>Liliopsida</taxon>
        <taxon>Poales</taxon>
        <taxon>Poaceae</taxon>
        <taxon>BOP clade</taxon>
        <taxon>Oryzoideae</taxon>
        <taxon>Oryzeae</taxon>
        <taxon>Oryzinae</taxon>
        <taxon>Oryza</taxon>
        <taxon>Oryza sativa</taxon>
    </lineage>
</organism>
<reference evidence="2" key="4">
    <citation type="submission" date="2006-11" db="EMBL/GenBank/DDBJ databases">
        <title>.</title>
        <authorList>
            <person name="Buell C."/>
            <person name="Yuan Q."/>
            <person name="Ouyang S."/>
            <person name="Liu J."/>
            <person name="Wang A."/>
            <person name="Maiti R."/>
            <person name="Lin H."/>
            <person name="Zhu W."/>
            <person name="Hamilton J."/>
            <person name="Jones K."/>
            <person name="Tallon L."/>
            <person name="Feldblyum T."/>
            <person name="Tsitrin T."/>
            <person name="Bera J."/>
            <person name="Kim M."/>
            <person name="Jin S."/>
            <person name="Fadrosh D."/>
            <person name="Vuong H."/>
            <person name="Overton II L."/>
            <person name="Reardon M."/>
            <person name="Weaver B."/>
            <person name="Johri S."/>
            <person name="Lewis M."/>
            <person name="Utterback T."/>
            <person name="Van Aken S."/>
            <person name="Wortman J."/>
            <person name="Haas B."/>
            <person name="Koo H."/>
            <person name="Zismann V."/>
            <person name="Hsiao J."/>
            <person name="Iobst S."/>
            <person name="de Vazeilles A."/>
            <person name="White O."/>
            <person name="Salzberg S."/>
            <person name="Fraser C."/>
        </authorList>
    </citation>
    <scope>NUCLEOTIDE SEQUENCE</scope>
</reference>
<dbReference type="Proteomes" id="UP000000763">
    <property type="component" value="Chromosome 11"/>
</dbReference>
<reference evidence="4" key="1">
    <citation type="journal article" date="2005" name="Nature">
        <title>The map-based sequence of the rice genome.</title>
        <authorList>
            <consortium name="International rice genome sequencing project (IRGSP)"/>
            <person name="Matsumoto T."/>
            <person name="Wu J."/>
            <person name="Kanamori H."/>
            <person name="Katayose Y."/>
            <person name="Fujisawa M."/>
            <person name="Namiki N."/>
            <person name="Mizuno H."/>
            <person name="Yamamoto K."/>
            <person name="Antonio B.A."/>
            <person name="Baba T."/>
            <person name="Sakata K."/>
            <person name="Nagamura Y."/>
            <person name="Aoki H."/>
            <person name="Arikawa K."/>
            <person name="Arita K."/>
            <person name="Bito T."/>
            <person name="Chiden Y."/>
            <person name="Fujitsuka N."/>
            <person name="Fukunaka R."/>
            <person name="Hamada M."/>
            <person name="Harada C."/>
            <person name="Hayashi A."/>
            <person name="Hijishita S."/>
            <person name="Honda M."/>
            <person name="Hosokawa S."/>
            <person name="Ichikawa Y."/>
            <person name="Idonuma A."/>
            <person name="Iijima M."/>
            <person name="Ikeda M."/>
            <person name="Ikeno M."/>
            <person name="Ito K."/>
            <person name="Ito S."/>
            <person name="Ito T."/>
            <person name="Ito Y."/>
            <person name="Ito Y."/>
            <person name="Iwabuchi A."/>
            <person name="Kamiya K."/>
            <person name="Karasawa W."/>
            <person name="Kurita K."/>
            <person name="Katagiri S."/>
            <person name="Kikuta A."/>
            <person name="Kobayashi H."/>
            <person name="Kobayashi N."/>
            <person name="Machita K."/>
            <person name="Maehara T."/>
            <person name="Masukawa M."/>
            <person name="Mizubayashi T."/>
            <person name="Mukai Y."/>
            <person name="Nagasaki H."/>
            <person name="Nagata Y."/>
            <person name="Naito S."/>
            <person name="Nakashima M."/>
            <person name="Nakama Y."/>
            <person name="Nakamichi Y."/>
            <person name="Nakamura M."/>
            <person name="Meguro A."/>
            <person name="Negishi M."/>
            <person name="Ohta I."/>
            <person name="Ohta T."/>
            <person name="Okamoto M."/>
            <person name="Ono N."/>
            <person name="Saji S."/>
            <person name="Sakaguchi M."/>
            <person name="Sakai K."/>
            <person name="Shibata M."/>
            <person name="Shimokawa T."/>
            <person name="Song J."/>
            <person name="Takazaki Y."/>
            <person name="Terasawa K."/>
            <person name="Tsugane M."/>
            <person name="Tsuji K."/>
            <person name="Ueda S."/>
            <person name="Waki K."/>
            <person name="Yamagata H."/>
            <person name="Yamamoto M."/>
            <person name="Yamamoto S."/>
            <person name="Yamane H."/>
            <person name="Yoshiki S."/>
            <person name="Yoshihara R."/>
            <person name="Yukawa K."/>
            <person name="Zhong H."/>
            <person name="Yano M."/>
            <person name="Yuan Q."/>
            <person name="Ouyang S."/>
            <person name="Liu J."/>
            <person name="Jones K.M."/>
            <person name="Gansberger K."/>
            <person name="Moffat K."/>
            <person name="Hill J."/>
            <person name="Bera J."/>
            <person name="Fadrosh D."/>
            <person name="Jin S."/>
            <person name="Johri S."/>
            <person name="Kim M."/>
            <person name="Overton L."/>
            <person name="Reardon M."/>
            <person name="Tsitrin T."/>
            <person name="Vuong H."/>
            <person name="Weaver B."/>
            <person name="Ciecko A."/>
            <person name="Tallon L."/>
            <person name="Jackson J."/>
            <person name="Pai G."/>
            <person name="Aken S.V."/>
            <person name="Utterback T."/>
            <person name="Reidmuller S."/>
            <person name="Feldblyum T."/>
            <person name="Hsiao J."/>
            <person name="Zismann V."/>
            <person name="Iobst S."/>
            <person name="de Vazeille A.R."/>
            <person name="Buell C.R."/>
            <person name="Ying K."/>
            <person name="Li Y."/>
            <person name="Lu T."/>
            <person name="Huang Y."/>
            <person name="Zhao Q."/>
            <person name="Feng Q."/>
            <person name="Zhang L."/>
            <person name="Zhu J."/>
            <person name="Weng Q."/>
            <person name="Mu J."/>
            <person name="Lu Y."/>
            <person name="Fan D."/>
            <person name="Liu Y."/>
            <person name="Guan J."/>
            <person name="Zhang Y."/>
            <person name="Yu S."/>
            <person name="Liu X."/>
            <person name="Zhang Y."/>
            <person name="Hong G."/>
            <person name="Han B."/>
            <person name="Choisne N."/>
            <person name="Demange N."/>
            <person name="Orjeda G."/>
            <person name="Samain S."/>
            <person name="Cattolico L."/>
            <person name="Pelletier E."/>
            <person name="Couloux A."/>
            <person name="Segurens B."/>
            <person name="Wincker P."/>
            <person name="D'Hont A."/>
            <person name="Scarpelli C."/>
            <person name="Weissenbach J."/>
            <person name="Salanoubat M."/>
            <person name="Quetier F."/>
            <person name="Yu Y."/>
            <person name="Kim H.R."/>
            <person name="Rambo T."/>
            <person name="Currie J."/>
            <person name="Collura K."/>
            <person name="Luo M."/>
            <person name="Yang T."/>
            <person name="Ammiraju J.S.S."/>
            <person name="Engler F."/>
            <person name="Soderlund C."/>
            <person name="Wing R.A."/>
            <person name="Palmer L.E."/>
            <person name="de la Bastide M."/>
            <person name="Spiegel L."/>
            <person name="Nascimento L."/>
            <person name="Zutavern T."/>
            <person name="O'Shaughnessy A."/>
            <person name="Dike S."/>
            <person name="Dedhia N."/>
            <person name="Preston R."/>
            <person name="Balija V."/>
            <person name="McCombie W.R."/>
            <person name="Chow T."/>
            <person name="Chen H."/>
            <person name="Chung M."/>
            <person name="Chen C."/>
            <person name="Shaw J."/>
            <person name="Wu H."/>
            <person name="Hsiao K."/>
            <person name="Chao Y."/>
            <person name="Chu M."/>
            <person name="Cheng C."/>
            <person name="Hour A."/>
            <person name="Lee P."/>
            <person name="Lin S."/>
            <person name="Lin Y."/>
            <person name="Liou J."/>
            <person name="Liu S."/>
            <person name="Hsing Y."/>
            <person name="Raghuvanshi S."/>
            <person name="Mohanty A."/>
            <person name="Bharti A.K."/>
            <person name="Gaur A."/>
            <person name="Gupta V."/>
            <person name="Kumar D."/>
            <person name="Ravi V."/>
            <person name="Vij S."/>
            <person name="Kapur A."/>
            <person name="Khurana P."/>
            <person name="Khurana P."/>
            <person name="Khurana J.P."/>
            <person name="Tyagi A.K."/>
            <person name="Gaikwad K."/>
            <person name="Singh A."/>
            <person name="Dalal V."/>
            <person name="Srivastava S."/>
            <person name="Dixit A."/>
            <person name="Pal A.K."/>
            <person name="Ghazi I.A."/>
            <person name="Yadav M."/>
            <person name="Pandit A."/>
            <person name="Bhargava A."/>
            <person name="Sureshbabu K."/>
            <person name="Batra K."/>
            <person name="Sharma T.R."/>
            <person name="Mohapatra T."/>
            <person name="Singh N.K."/>
            <person name="Messing J."/>
            <person name="Nelson A.B."/>
            <person name="Fuks G."/>
            <person name="Kavchok S."/>
            <person name="Keizer G."/>
            <person name="Linton E."/>
            <person name="Llaca V."/>
            <person name="Song R."/>
            <person name="Tanyolac B."/>
            <person name="Young S."/>
            <person name="Ho-Il K."/>
            <person name="Hahn J.H."/>
            <person name="Sangsakoo G."/>
            <person name="Vanavichit A."/>
            <person name="de Mattos Luiz.A.T."/>
            <person name="Zimmer P.D."/>
            <person name="Malone G."/>
            <person name="Dellagostin O."/>
            <person name="de Oliveira A.C."/>
            <person name="Bevan M."/>
            <person name="Bancroft I."/>
            <person name="Minx P."/>
            <person name="Cordum H."/>
            <person name="Wilson R."/>
            <person name="Cheng Z."/>
            <person name="Jin W."/>
            <person name="Jiang J."/>
            <person name="Leong S.A."/>
            <person name="Iwama H."/>
            <person name="Gojobori T."/>
            <person name="Itoh T."/>
            <person name="Niimura Y."/>
            <person name="Fujii Y."/>
            <person name="Habara T."/>
            <person name="Sakai H."/>
            <person name="Sato Y."/>
            <person name="Wilson G."/>
            <person name="Kumar K."/>
            <person name="McCouch S."/>
            <person name="Juretic N."/>
            <person name="Hoen D."/>
            <person name="Wright S."/>
            <person name="Bruskiewich R."/>
            <person name="Bureau T."/>
            <person name="Miyao A."/>
            <person name="Hirochika H."/>
            <person name="Nishikawa T."/>
            <person name="Kadowaki K."/>
            <person name="Sugiura M."/>
            <person name="Burr B."/>
            <person name="Sasaki T."/>
        </authorList>
    </citation>
    <scope>NUCLEOTIDE SEQUENCE [LARGE SCALE GENOMIC DNA]</scope>
    <source>
        <strain evidence="4">cv. Nipponbare</strain>
    </source>
</reference>
<proteinExistence type="predicted"/>
<name>A0A8J8Y7K0_ORYSJ</name>
<accession>A3C9D8</accession>
<evidence type="ECO:0000313" key="2">
    <source>
        <dbReference type="EMBL" id="AAX96362.1"/>
    </source>
</evidence>
<feature type="region of interest" description="Disordered" evidence="1">
    <location>
        <begin position="1"/>
        <end position="51"/>
    </location>
</feature>
<dbReference type="EMBL" id="CM000148">
    <property type="protein sequence ID" value="EAZ17701.1"/>
    <property type="molecule type" value="Genomic_DNA"/>
</dbReference>
<evidence type="ECO:0000313" key="3">
    <source>
        <dbReference type="EMBL" id="EAZ17701.1"/>
    </source>
</evidence>
<dbReference type="AlphaFoldDB" id="A0A8J8Y7K0"/>
<reference evidence="3" key="2">
    <citation type="journal article" date="2005" name="PLoS Biol.">
        <title>The genomes of Oryza sativa: a history of duplications.</title>
        <authorList>
            <person name="Yu J."/>
            <person name="Wang J."/>
            <person name="Lin W."/>
            <person name="Li S."/>
            <person name="Li H."/>
            <person name="Zhou J."/>
            <person name="Ni P."/>
            <person name="Dong W."/>
            <person name="Hu S."/>
            <person name="Zeng C."/>
            <person name="Zhang J."/>
            <person name="Zhang Y."/>
            <person name="Li R."/>
            <person name="Xu Z."/>
            <person name="Li S."/>
            <person name="Li X."/>
            <person name="Zheng H."/>
            <person name="Cong L."/>
            <person name="Lin L."/>
            <person name="Yin J."/>
            <person name="Geng J."/>
            <person name="Li G."/>
            <person name="Shi J."/>
            <person name="Liu J."/>
            <person name="Lv H."/>
            <person name="Li J."/>
            <person name="Wang J."/>
            <person name="Deng Y."/>
            <person name="Ran L."/>
            <person name="Shi X."/>
            <person name="Wang X."/>
            <person name="Wu Q."/>
            <person name="Li C."/>
            <person name="Ren X."/>
            <person name="Wang J."/>
            <person name="Wang X."/>
            <person name="Li D."/>
            <person name="Liu D."/>
            <person name="Zhang X."/>
            <person name="Ji Z."/>
            <person name="Zhao W."/>
            <person name="Sun Y."/>
            <person name="Zhang Z."/>
            <person name="Bao J."/>
            <person name="Han Y."/>
            <person name="Dong L."/>
            <person name="Ji J."/>
            <person name="Chen P."/>
            <person name="Wu S."/>
            <person name="Liu J."/>
            <person name="Xiao Y."/>
            <person name="Bu D."/>
            <person name="Tan J."/>
            <person name="Yang L."/>
            <person name="Ye C."/>
            <person name="Zhang J."/>
            <person name="Xu J."/>
            <person name="Zhou Y."/>
            <person name="Yu Y."/>
            <person name="Zhang B."/>
            <person name="Zhuang S."/>
            <person name="Wei H."/>
            <person name="Liu B."/>
            <person name="Lei M."/>
            <person name="Yu H."/>
            <person name="Li Y."/>
            <person name="Xu H."/>
            <person name="Wei S."/>
            <person name="He X."/>
            <person name="Fang L."/>
            <person name="Zhang Z."/>
            <person name="Zhang Y."/>
            <person name="Huang X."/>
            <person name="Su Z."/>
            <person name="Tong W."/>
            <person name="Li J."/>
            <person name="Tong Z."/>
            <person name="Li S."/>
            <person name="Ye J."/>
            <person name="Wang L."/>
            <person name="Fang L."/>
            <person name="Lei T."/>
            <person name="Chen C."/>
            <person name="Chen H."/>
            <person name="Xu Z."/>
            <person name="Li H."/>
            <person name="Huang H."/>
            <person name="Zhang F."/>
            <person name="Xu H."/>
            <person name="Li N."/>
            <person name="Zhao C."/>
            <person name="Li S."/>
            <person name="Dong L."/>
            <person name="Huang Y."/>
            <person name="Li L."/>
            <person name="Xi Y."/>
            <person name="Qi Q."/>
            <person name="Li W."/>
            <person name="Zhang B."/>
            <person name="Hu W."/>
            <person name="Zhang Y."/>
            <person name="Tian X."/>
            <person name="Jiao Y."/>
            <person name="Liang X."/>
            <person name="Jin J."/>
            <person name="Gao L."/>
            <person name="Zheng W."/>
            <person name="Hao B."/>
            <person name="Liu S."/>
            <person name="Wang W."/>
            <person name="Yuan L."/>
            <person name="Cao M."/>
            <person name="McDermott J."/>
            <person name="Samudrala R."/>
            <person name="Wang J."/>
            <person name="Wong G.K."/>
            <person name="Yang H."/>
        </authorList>
    </citation>
    <scope>NUCLEOTIDE SEQUENCE [LARGE SCALE GENOMIC DNA]</scope>
</reference>
<dbReference type="EMBL" id="AC128644">
    <property type="protein sequence ID" value="AAX96362.1"/>
    <property type="molecule type" value="Genomic_DNA"/>
</dbReference>
<sequence>MKTGGVHATGNARVLEAEAVGPESQSASPCKHPSSRRHPSPNGGEAATPSASLVVQDQAILQADSCFCSQGQGDVLSVLESHLDPMLHEASVQHSIYSPDNASPRAASPVFVLSSFAEQGTPHSNGVATDVQTQAGPMARQGNRVEEFFSALSTPLQQPLLPAPDVNVCRPSRAKVTIPAISSAQCHSERLLCKKRAGAKPETLAQEILSNKFGILDDHASFDDNIKKIYLQRYKKPLSPSSLKTIAELVEKGDARPSV</sequence>
<reference evidence="4" key="5">
    <citation type="journal article" date="2008" name="Nucleic Acids Res.">
        <title>The rice annotation project database (RAP-DB): 2008 update.</title>
        <authorList>
            <consortium name="The rice annotation project (RAP)"/>
        </authorList>
    </citation>
    <scope>GENOME REANNOTATION</scope>
    <source>
        <strain evidence="4">cv. Nipponbare</strain>
    </source>
</reference>
<evidence type="ECO:0000313" key="4">
    <source>
        <dbReference type="Proteomes" id="UP000000763"/>
    </source>
</evidence>